<dbReference type="Gene3D" id="2.40.50.140">
    <property type="entry name" value="Nucleic acid-binding proteins"/>
    <property type="match status" value="1"/>
</dbReference>
<feature type="domain" description="ABC transporter" evidence="5">
    <location>
        <begin position="10"/>
        <end position="240"/>
    </location>
</feature>
<dbReference type="GO" id="GO:0005524">
    <property type="term" value="F:ATP binding"/>
    <property type="evidence" value="ECO:0007669"/>
    <property type="project" value="UniProtKB-KW"/>
</dbReference>
<dbReference type="FunFam" id="3.40.50.300:FF:000425">
    <property type="entry name" value="Probable ABC transporter, ATP-binding subunit"/>
    <property type="match status" value="1"/>
</dbReference>
<keyword evidence="2" id="KW-1003">Cell membrane</keyword>
<sequence length="362" mass="38210">MPGPAPRVALHFIGVQHRYGDAVAVAGVDLATRPGELVALLGPSGCGKTTLLRIVAGLLRQTAGQVRLGDQIVDALPTGERGVGIVFQNYALFPHMTVQANVAYGLRARGLGGPQVAQRVGEMLDLVHMDAFAGRYPRELSGGQQQRVALARTLAIRPQVLLLDEPFAALDKNLRLDMQIEIRRIQRELGITSLLVTHDQEEAMSMADRIAVMHAGRVEQFDTPEAVYDRPASLFVARFVGTANLLPGRLARSGDGFTLHCDSGGSFHLPVAAPCSREGQALLSVRPEHLALVPTGHGAPEAVVAMVLPLGPQHVVELTLPGGGTVKASLQRHGGGPAVAPGDRVGLALRPGAPAAVFLPEV</sequence>
<keyword evidence="3" id="KW-0547">Nucleotide-binding</keyword>
<gene>
    <name evidence="6" type="ORF">AQPW35_28670</name>
</gene>
<dbReference type="InterPro" id="IPR050093">
    <property type="entry name" value="ABC_SmlMolc_Importer"/>
</dbReference>
<dbReference type="SUPFAM" id="SSF50331">
    <property type="entry name" value="MOP-like"/>
    <property type="match status" value="1"/>
</dbReference>
<dbReference type="Proteomes" id="UP000301751">
    <property type="component" value="Unassembled WGS sequence"/>
</dbReference>
<dbReference type="InterPro" id="IPR013611">
    <property type="entry name" value="Transp-assoc_OB_typ2"/>
</dbReference>
<reference evidence="7" key="1">
    <citation type="submission" date="2019-03" db="EMBL/GenBank/DDBJ databases">
        <title>Aquabacterium pictum sp.nov., the first bacteriochlorophyll a-containing freshwater bacterium in the genus Aquabacterium of the class Betaproteobacteria.</title>
        <authorList>
            <person name="Hirose S."/>
            <person name="Tank M."/>
            <person name="Hara E."/>
            <person name="Tamaki H."/>
            <person name="Takaichi S."/>
            <person name="Haruta S."/>
            <person name="Hanada S."/>
        </authorList>
    </citation>
    <scope>NUCLEOTIDE SEQUENCE [LARGE SCALE GENOMIC DNA]</scope>
    <source>
        <strain evidence="7">W35</strain>
    </source>
</reference>
<dbReference type="GO" id="GO:0043190">
    <property type="term" value="C:ATP-binding cassette (ABC) transporter complex"/>
    <property type="evidence" value="ECO:0007669"/>
    <property type="project" value="InterPro"/>
</dbReference>
<keyword evidence="7" id="KW-1185">Reference proteome</keyword>
<keyword evidence="4 6" id="KW-0067">ATP-binding</keyword>
<dbReference type="Pfam" id="PF00005">
    <property type="entry name" value="ABC_tran"/>
    <property type="match status" value="1"/>
</dbReference>
<organism evidence="6 7">
    <name type="scientific">Pseudaquabacterium pictum</name>
    <dbReference type="NCBI Taxonomy" id="2315236"/>
    <lineage>
        <taxon>Bacteria</taxon>
        <taxon>Pseudomonadati</taxon>
        <taxon>Pseudomonadota</taxon>
        <taxon>Betaproteobacteria</taxon>
        <taxon>Burkholderiales</taxon>
        <taxon>Sphaerotilaceae</taxon>
        <taxon>Pseudaquabacterium</taxon>
    </lineage>
</organism>
<evidence type="ECO:0000313" key="6">
    <source>
        <dbReference type="EMBL" id="GCL63786.1"/>
    </source>
</evidence>
<dbReference type="InterPro" id="IPR012340">
    <property type="entry name" value="NA-bd_OB-fold"/>
</dbReference>
<dbReference type="Gene3D" id="3.40.50.300">
    <property type="entry name" value="P-loop containing nucleotide triphosphate hydrolases"/>
    <property type="match status" value="1"/>
</dbReference>
<dbReference type="InterPro" id="IPR008995">
    <property type="entry name" value="Mo/tungstate-bd_C_term_dom"/>
</dbReference>
<dbReference type="SUPFAM" id="SSF52540">
    <property type="entry name" value="P-loop containing nucleoside triphosphate hydrolases"/>
    <property type="match status" value="1"/>
</dbReference>
<evidence type="ECO:0000256" key="4">
    <source>
        <dbReference type="ARBA" id="ARBA00022840"/>
    </source>
</evidence>
<accession>A0A480AS69</accession>
<dbReference type="PROSITE" id="PS50893">
    <property type="entry name" value="ABC_TRANSPORTER_2"/>
    <property type="match status" value="1"/>
</dbReference>
<dbReference type="PANTHER" id="PTHR42781">
    <property type="entry name" value="SPERMIDINE/PUTRESCINE IMPORT ATP-BINDING PROTEIN POTA"/>
    <property type="match status" value="1"/>
</dbReference>
<keyword evidence="1" id="KW-0813">Transport</keyword>
<dbReference type="AlphaFoldDB" id="A0A480AS69"/>
<protein>
    <submittedName>
        <fullName evidence="6">ABC transporter ATP-binding protein</fullName>
    </submittedName>
</protein>
<comment type="caution">
    <text evidence="6">The sequence shown here is derived from an EMBL/GenBank/DDBJ whole genome shotgun (WGS) entry which is preliminary data.</text>
</comment>
<evidence type="ECO:0000256" key="3">
    <source>
        <dbReference type="ARBA" id="ARBA00022741"/>
    </source>
</evidence>
<dbReference type="Pfam" id="PF08402">
    <property type="entry name" value="TOBE_2"/>
    <property type="match status" value="1"/>
</dbReference>
<evidence type="ECO:0000256" key="2">
    <source>
        <dbReference type="ARBA" id="ARBA00022475"/>
    </source>
</evidence>
<dbReference type="Gene3D" id="2.40.50.100">
    <property type="match status" value="1"/>
</dbReference>
<dbReference type="SMART" id="SM00382">
    <property type="entry name" value="AAA"/>
    <property type="match status" value="1"/>
</dbReference>
<name>A0A480AS69_9BURK</name>
<dbReference type="GO" id="GO:0015697">
    <property type="term" value="P:quaternary ammonium group transport"/>
    <property type="evidence" value="ECO:0007669"/>
    <property type="project" value="UniProtKB-ARBA"/>
</dbReference>
<dbReference type="InterPro" id="IPR003439">
    <property type="entry name" value="ABC_transporter-like_ATP-bd"/>
</dbReference>
<dbReference type="InterPro" id="IPR017871">
    <property type="entry name" value="ABC_transporter-like_CS"/>
</dbReference>
<evidence type="ECO:0000256" key="1">
    <source>
        <dbReference type="ARBA" id="ARBA00022448"/>
    </source>
</evidence>
<evidence type="ECO:0000259" key="5">
    <source>
        <dbReference type="PROSITE" id="PS50893"/>
    </source>
</evidence>
<dbReference type="GO" id="GO:0016887">
    <property type="term" value="F:ATP hydrolysis activity"/>
    <property type="evidence" value="ECO:0007669"/>
    <property type="project" value="InterPro"/>
</dbReference>
<dbReference type="EMBL" id="BJCL01000007">
    <property type="protein sequence ID" value="GCL63786.1"/>
    <property type="molecule type" value="Genomic_DNA"/>
</dbReference>
<dbReference type="GO" id="GO:0022857">
    <property type="term" value="F:transmembrane transporter activity"/>
    <property type="evidence" value="ECO:0007669"/>
    <property type="project" value="InterPro"/>
</dbReference>
<dbReference type="PANTHER" id="PTHR42781:SF4">
    <property type="entry name" value="SPERMIDINE_PUTRESCINE IMPORT ATP-BINDING PROTEIN POTA"/>
    <property type="match status" value="1"/>
</dbReference>
<proteinExistence type="predicted"/>
<dbReference type="InterPro" id="IPR027417">
    <property type="entry name" value="P-loop_NTPase"/>
</dbReference>
<keyword evidence="2" id="KW-0472">Membrane</keyword>
<evidence type="ECO:0000313" key="7">
    <source>
        <dbReference type="Proteomes" id="UP000301751"/>
    </source>
</evidence>
<dbReference type="InterPro" id="IPR003593">
    <property type="entry name" value="AAA+_ATPase"/>
</dbReference>
<dbReference type="PROSITE" id="PS00211">
    <property type="entry name" value="ABC_TRANSPORTER_1"/>
    <property type="match status" value="1"/>
</dbReference>